<dbReference type="Pfam" id="PF20414">
    <property type="entry name" value="DUF6698"/>
    <property type="match status" value="1"/>
</dbReference>
<dbReference type="InterPro" id="IPR046521">
    <property type="entry name" value="DUF6698"/>
</dbReference>
<dbReference type="Proteomes" id="UP000815677">
    <property type="component" value="Unassembled WGS sequence"/>
</dbReference>
<gene>
    <name evidence="1" type="ORF">MCHLO_07871</name>
</gene>
<dbReference type="EMBL" id="DF846563">
    <property type="protein sequence ID" value="GAT50655.1"/>
    <property type="molecule type" value="Genomic_DNA"/>
</dbReference>
<organism evidence="1 2">
    <name type="scientific">Mycena chlorophos</name>
    <name type="common">Agaric fungus</name>
    <name type="synonym">Agaricus chlorophos</name>
    <dbReference type="NCBI Taxonomy" id="658473"/>
    <lineage>
        <taxon>Eukaryota</taxon>
        <taxon>Fungi</taxon>
        <taxon>Dikarya</taxon>
        <taxon>Basidiomycota</taxon>
        <taxon>Agaricomycotina</taxon>
        <taxon>Agaricomycetes</taxon>
        <taxon>Agaricomycetidae</taxon>
        <taxon>Agaricales</taxon>
        <taxon>Marasmiineae</taxon>
        <taxon>Mycenaceae</taxon>
        <taxon>Mycena</taxon>
    </lineage>
</organism>
<keyword evidence="2" id="KW-1185">Reference proteome</keyword>
<name>A0ABQ0LHY1_MYCCL</name>
<sequence length="324" mass="35046">RPGNSTAGRYPSNTRLRKTFYKAYIAGFHAGRSDDSETLSKHLVPTVNLFYGDAPIPGAPAPTTTSADILALDKKANRGWNNAVTARLLCPVSIEPTPENIQALRDGDLQATHEQFPSYLYPPGAYNPEDIEHALCEGPLVLAFGRHLMHGPSTVNKEPGAKSHRPGKCGLAGLSVVGPKQVAYLATQVRFTLASHSWKEVDNGFNYYEFYENIAAIVADTENNTILAKFNHHIFGSGAVFNKRKASSNDASPVVSDFQRLQAARAAKRVRVLDPEPETPVHNPFTSLNYTLPGPGDDNYLGVPLSFTPSAFPGTFSSPSPSLG</sequence>
<evidence type="ECO:0000313" key="2">
    <source>
        <dbReference type="Proteomes" id="UP000815677"/>
    </source>
</evidence>
<protein>
    <submittedName>
        <fullName evidence="1">Uncharacterized protein</fullName>
    </submittedName>
</protein>
<evidence type="ECO:0000313" key="1">
    <source>
        <dbReference type="EMBL" id="GAT50655.1"/>
    </source>
</evidence>
<accession>A0ABQ0LHY1</accession>
<proteinExistence type="predicted"/>
<feature type="non-terminal residue" evidence="1">
    <location>
        <position position="1"/>
    </location>
</feature>
<reference evidence="1" key="1">
    <citation type="submission" date="2014-09" db="EMBL/GenBank/DDBJ databases">
        <title>Genome sequence of the luminous mushroom Mycena chlorophos for searching fungal bioluminescence genes.</title>
        <authorList>
            <person name="Tanaka Y."/>
            <person name="Kasuga D."/>
            <person name="Oba Y."/>
            <person name="Hase S."/>
            <person name="Sato K."/>
            <person name="Oba Y."/>
            <person name="Sakakibara Y."/>
        </authorList>
    </citation>
    <scope>NUCLEOTIDE SEQUENCE</scope>
</reference>